<evidence type="ECO:0000313" key="1">
    <source>
        <dbReference type="EMBL" id="OQP39087.1"/>
    </source>
</evidence>
<dbReference type="EMBL" id="LWBO01000084">
    <property type="protein sequence ID" value="OQP39087.1"/>
    <property type="molecule type" value="Genomic_DNA"/>
</dbReference>
<sequence>MEKQKLISRLKDLKTGQLEGGFVVLMTTNHLLIGGVTDPVNNCQGGQCQTNNCSGGNCGNCVFACGTKA</sequence>
<dbReference type="Proteomes" id="UP000192277">
    <property type="component" value="Unassembled WGS sequence"/>
</dbReference>
<comment type="caution">
    <text evidence="1">The sequence shown here is derived from an EMBL/GenBank/DDBJ whole genome shotgun (WGS) entry which is preliminary data.</text>
</comment>
<evidence type="ECO:0000313" key="2">
    <source>
        <dbReference type="Proteomes" id="UP000192277"/>
    </source>
</evidence>
<reference evidence="1 2" key="1">
    <citation type="submission" date="2016-04" db="EMBL/GenBank/DDBJ databases">
        <authorList>
            <person name="Chen L."/>
            <person name="Zhuang W."/>
            <person name="Wang G."/>
        </authorList>
    </citation>
    <scope>NUCLEOTIDE SEQUENCE [LARGE SCALE GENOMIC DNA]</scope>
    <source>
        <strain evidence="2">GR20</strain>
    </source>
</reference>
<organism evidence="1 2">
    <name type="scientific">Niastella koreensis</name>
    <dbReference type="NCBI Taxonomy" id="354356"/>
    <lineage>
        <taxon>Bacteria</taxon>
        <taxon>Pseudomonadati</taxon>
        <taxon>Bacteroidota</taxon>
        <taxon>Chitinophagia</taxon>
        <taxon>Chitinophagales</taxon>
        <taxon>Chitinophagaceae</taxon>
        <taxon>Niastella</taxon>
    </lineage>
</organism>
<gene>
    <name evidence="1" type="ORF">A4D02_17275</name>
</gene>
<name>A0ABX3NM37_9BACT</name>
<keyword evidence="2" id="KW-1185">Reference proteome</keyword>
<proteinExistence type="predicted"/>
<dbReference type="RefSeq" id="WP_014217150.1">
    <property type="nucleotide sequence ID" value="NZ_LWBO01000084.1"/>
</dbReference>
<protein>
    <submittedName>
        <fullName evidence="1">Uncharacterized protein</fullName>
    </submittedName>
</protein>
<accession>A0ABX3NM37</accession>